<dbReference type="PROSITE" id="PS50110">
    <property type="entry name" value="RESPONSE_REGULATORY"/>
    <property type="match status" value="1"/>
</dbReference>
<dbReference type="EMBL" id="VLLN01000003">
    <property type="protein sequence ID" value="TWJ32655.1"/>
    <property type="molecule type" value="Genomic_DNA"/>
</dbReference>
<dbReference type="SUPFAM" id="SSF52172">
    <property type="entry name" value="CheY-like"/>
    <property type="match status" value="1"/>
</dbReference>
<dbReference type="InterPro" id="IPR001789">
    <property type="entry name" value="Sig_transdc_resp-reg_receiver"/>
</dbReference>
<dbReference type="SMART" id="SM00448">
    <property type="entry name" value="REC"/>
    <property type="match status" value="1"/>
</dbReference>
<feature type="modified residue" description="4-aspartylphosphate" evidence="1">
    <location>
        <position position="55"/>
    </location>
</feature>
<dbReference type="AlphaFoldDB" id="A0A562WR73"/>
<dbReference type="Pfam" id="PF00072">
    <property type="entry name" value="Response_reg"/>
    <property type="match status" value="1"/>
</dbReference>
<keyword evidence="4" id="KW-1185">Reference proteome</keyword>
<gene>
    <name evidence="3" type="ORF">JN12_00630</name>
</gene>
<accession>A0A562WR73</accession>
<keyword evidence="1" id="KW-0597">Phosphoprotein</keyword>
<reference evidence="3 4" key="1">
    <citation type="submission" date="2019-07" db="EMBL/GenBank/DDBJ databases">
        <title>Genomic Encyclopedia of Archaeal and Bacterial Type Strains, Phase II (KMG-II): from individual species to whole genera.</title>
        <authorList>
            <person name="Goeker M."/>
        </authorList>
    </citation>
    <scope>NUCLEOTIDE SEQUENCE [LARGE SCALE GENOMIC DNA]</scope>
    <source>
        <strain evidence="3 4">ATCC BAA-1139</strain>
    </source>
</reference>
<evidence type="ECO:0000313" key="4">
    <source>
        <dbReference type="Proteomes" id="UP000319449"/>
    </source>
</evidence>
<dbReference type="Gene3D" id="3.40.50.2300">
    <property type="match status" value="1"/>
</dbReference>
<organism evidence="3 4">
    <name type="scientific">Geobacter argillaceus</name>
    <dbReference type="NCBI Taxonomy" id="345631"/>
    <lineage>
        <taxon>Bacteria</taxon>
        <taxon>Pseudomonadati</taxon>
        <taxon>Thermodesulfobacteriota</taxon>
        <taxon>Desulfuromonadia</taxon>
        <taxon>Geobacterales</taxon>
        <taxon>Geobacteraceae</taxon>
        <taxon>Geobacter</taxon>
    </lineage>
</organism>
<evidence type="ECO:0000259" key="2">
    <source>
        <dbReference type="PROSITE" id="PS50110"/>
    </source>
</evidence>
<dbReference type="PANTHER" id="PTHR43228:SF1">
    <property type="entry name" value="TWO-COMPONENT RESPONSE REGULATOR ARR22"/>
    <property type="match status" value="1"/>
</dbReference>
<protein>
    <submittedName>
        <fullName evidence="3">Two-component system chemotaxis response regulator CheY</fullName>
    </submittedName>
</protein>
<dbReference type="CDD" id="cd17546">
    <property type="entry name" value="REC_hyHK_CKI1_RcsC-like"/>
    <property type="match status" value="1"/>
</dbReference>
<evidence type="ECO:0000313" key="3">
    <source>
        <dbReference type="EMBL" id="TWJ32655.1"/>
    </source>
</evidence>
<dbReference type="GO" id="GO:0000160">
    <property type="term" value="P:phosphorelay signal transduction system"/>
    <property type="evidence" value="ECO:0007669"/>
    <property type="project" value="InterPro"/>
</dbReference>
<evidence type="ECO:0000256" key="1">
    <source>
        <dbReference type="PROSITE-ProRule" id="PRU00169"/>
    </source>
</evidence>
<dbReference type="RefSeq" id="WP_145018019.1">
    <property type="nucleotide sequence ID" value="NZ_VLLN01000003.1"/>
</dbReference>
<dbReference type="OrthoDB" id="9790466at2"/>
<comment type="caution">
    <text evidence="3">The sequence shown here is derived from an EMBL/GenBank/DDBJ whole genome shotgun (WGS) entry which is preliminary data.</text>
</comment>
<dbReference type="PANTHER" id="PTHR43228">
    <property type="entry name" value="TWO-COMPONENT RESPONSE REGULATOR"/>
    <property type="match status" value="1"/>
</dbReference>
<proteinExistence type="predicted"/>
<dbReference type="Proteomes" id="UP000319449">
    <property type="component" value="Unassembled WGS sequence"/>
</dbReference>
<name>A0A562WR73_9BACT</name>
<dbReference type="InterPro" id="IPR011006">
    <property type="entry name" value="CheY-like_superfamily"/>
</dbReference>
<sequence length="134" mass="14939">MRFLIVEDDFTSRRMLQMFLAAHGECDVAVNGREALAAVSMARAERKPYALICLDVMMPELDGMEVLKEIRIQEKQAGVPQHQEVKVVMTTSLESPRDVVGAYYHGGCNGYLVKPVSRPALDNLLREYGLAARA</sequence>
<feature type="domain" description="Response regulatory" evidence="2">
    <location>
        <begin position="2"/>
        <end position="129"/>
    </location>
</feature>
<dbReference type="InterPro" id="IPR052048">
    <property type="entry name" value="ST_Response_Regulator"/>
</dbReference>